<evidence type="ECO:0000256" key="1">
    <source>
        <dbReference type="ARBA" id="ARBA00011245"/>
    </source>
</evidence>
<keyword evidence="3" id="KW-0808">Transferase</keyword>
<evidence type="ECO:0000313" key="13">
    <source>
        <dbReference type="EMBL" id="CAG9329872.1"/>
    </source>
</evidence>
<keyword evidence="5" id="KW-0418">Kinase</keyword>
<dbReference type="InterPro" id="IPR011009">
    <property type="entry name" value="Kinase-like_dom_sf"/>
</dbReference>
<evidence type="ECO:0000256" key="10">
    <source>
        <dbReference type="PROSITE-ProRule" id="PRU10141"/>
    </source>
</evidence>
<proteinExistence type="inferred from homology"/>
<evidence type="ECO:0000313" key="14">
    <source>
        <dbReference type="Proteomes" id="UP001162131"/>
    </source>
</evidence>
<evidence type="ECO:0000256" key="5">
    <source>
        <dbReference type="ARBA" id="ARBA00022777"/>
    </source>
</evidence>
<evidence type="ECO:0000256" key="7">
    <source>
        <dbReference type="PIRSR" id="PIRSR630616-1"/>
    </source>
</evidence>
<comment type="subunit">
    <text evidence="1">Monomer.</text>
</comment>
<comment type="caution">
    <text evidence="13">The sequence shown here is derived from an EMBL/GenBank/DDBJ whole genome shotgun (WGS) entry which is preliminary data.</text>
</comment>
<dbReference type="Pfam" id="PF00069">
    <property type="entry name" value="Pkinase"/>
    <property type="match status" value="1"/>
</dbReference>
<dbReference type="GO" id="GO:0004674">
    <property type="term" value="F:protein serine/threonine kinase activity"/>
    <property type="evidence" value="ECO:0007669"/>
    <property type="project" value="UniProtKB-KW"/>
</dbReference>
<dbReference type="FunFam" id="1.10.510.10:FF:000571">
    <property type="entry name" value="Maternal embryonic leucine zipper kinase"/>
    <property type="match status" value="1"/>
</dbReference>
<dbReference type="AlphaFoldDB" id="A0AAU9K9M2"/>
<dbReference type="SUPFAM" id="SSF56112">
    <property type="entry name" value="Protein kinase-like (PK-like)"/>
    <property type="match status" value="1"/>
</dbReference>
<keyword evidence="6 8" id="KW-0067">ATP-binding</keyword>
<evidence type="ECO:0000259" key="12">
    <source>
        <dbReference type="PROSITE" id="PS50011"/>
    </source>
</evidence>
<evidence type="ECO:0000256" key="9">
    <source>
        <dbReference type="PIRSR" id="PIRSR630616-3"/>
    </source>
</evidence>
<organism evidence="13 14">
    <name type="scientific">Blepharisma stoltei</name>
    <dbReference type="NCBI Taxonomy" id="1481888"/>
    <lineage>
        <taxon>Eukaryota</taxon>
        <taxon>Sar</taxon>
        <taxon>Alveolata</taxon>
        <taxon>Ciliophora</taxon>
        <taxon>Postciliodesmatophora</taxon>
        <taxon>Heterotrichea</taxon>
        <taxon>Heterotrichida</taxon>
        <taxon>Blepharismidae</taxon>
        <taxon>Blepharisma</taxon>
    </lineage>
</organism>
<evidence type="ECO:0000256" key="8">
    <source>
        <dbReference type="PIRSR" id="PIRSR630616-2"/>
    </source>
</evidence>
<accession>A0AAU9K9M2</accession>
<feature type="binding site" evidence="8">
    <location>
        <begin position="133"/>
        <end position="134"/>
    </location>
    <ligand>
        <name>ATP</name>
        <dbReference type="ChEBI" id="CHEBI:30616"/>
    </ligand>
</feature>
<dbReference type="EMBL" id="CAJZBQ010000050">
    <property type="protein sequence ID" value="CAG9329872.1"/>
    <property type="molecule type" value="Genomic_DNA"/>
</dbReference>
<dbReference type="PROSITE" id="PS00107">
    <property type="entry name" value="PROTEIN_KINASE_ATP"/>
    <property type="match status" value="1"/>
</dbReference>
<dbReference type="PROSITE" id="PS50011">
    <property type="entry name" value="PROTEIN_KINASE_DOM"/>
    <property type="match status" value="1"/>
</dbReference>
<evidence type="ECO:0000256" key="11">
    <source>
        <dbReference type="RuleBase" id="RU000304"/>
    </source>
</evidence>
<feature type="binding site" evidence="8">
    <location>
        <position position="147"/>
    </location>
    <ligand>
        <name>ATP</name>
        <dbReference type="ChEBI" id="CHEBI:30616"/>
    </ligand>
</feature>
<feature type="cross-link" description="Glycyl lysine isopeptide (Lys-Gly) (interchain with G-Cter in SUMO2)" evidence="9">
    <location>
        <position position="131"/>
    </location>
</feature>
<comment type="similarity">
    <text evidence="11">Belongs to the protein kinase superfamily.</text>
</comment>
<feature type="domain" description="Protein kinase" evidence="12">
    <location>
        <begin position="7"/>
        <end position="253"/>
    </location>
</feature>
<dbReference type="PANTHER" id="PTHR24350">
    <property type="entry name" value="SERINE/THREONINE-PROTEIN KINASE IAL-RELATED"/>
    <property type="match status" value="1"/>
</dbReference>
<dbReference type="Gene3D" id="1.10.510.10">
    <property type="entry name" value="Transferase(Phosphotransferase) domain 1"/>
    <property type="match status" value="1"/>
</dbReference>
<dbReference type="InterPro" id="IPR030616">
    <property type="entry name" value="Aur-like"/>
</dbReference>
<dbReference type="InterPro" id="IPR017441">
    <property type="entry name" value="Protein_kinase_ATP_BS"/>
</dbReference>
<evidence type="ECO:0000256" key="2">
    <source>
        <dbReference type="ARBA" id="ARBA00022527"/>
    </source>
</evidence>
<protein>
    <recommendedName>
        <fullName evidence="12">Protein kinase domain-containing protein</fullName>
    </recommendedName>
</protein>
<keyword evidence="2 11" id="KW-0723">Serine/threonine-protein kinase</keyword>
<dbReference type="InterPro" id="IPR008271">
    <property type="entry name" value="Ser/Thr_kinase_AS"/>
</dbReference>
<dbReference type="FunFam" id="3.30.200.20:FF:000042">
    <property type="entry name" value="Aurora kinase A"/>
    <property type="match status" value="1"/>
</dbReference>
<evidence type="ECO:0000256" key="3">
    <source>
        <dbReference type="ARBA" id="ARBA00022679"/>
    </source>
</evidence>
<feature type="active site" description="Proton acceptor" evidence="7">
    <location>
        <position position="129"/>
    </location>
</feature>
<keyword evidence="4 8" id="KW-0547">Nucleotide-binding</keyword>
<dbReference type="Proteomes" id="UP001162131">
    <property type="component" value="Unassembled WGS sequence"/>
</dbReference>
<feature type="binding site" evidence="8 10">
    <location>
        <position position="36"/>
    </location>
    <ligand>
        <name>ATP</name>
        <dbReference type="ChEBI" id="CHEBI:30616"/>
    </ligand>
</feature>
<gene>
    <name evidence="13" type="ORF">BSTOLATCC_MIC49988</name>
</gene>
<name>A0AAU9K9M2_9CILI</name>
<feature type="binding site" evidence="8">
    <location>
        <begin position="84"/>
        <end position="86"/>
    </location>
    <ligand>
        <name>ATP</name>
        <dbReference type="ChEBI" id="CHEBI:30616"/>
    </ligand>
</feature>
<dbReference type="PROSITE" id="PS00108">
    <property type="entry name" value="PROTEIN_KINASE_ST"/>
    <property type="match status" value="1"/>
</dbReference>
<dbReference type="SMART" id="SM00220">
    <property type="entry name" value="S_TKc"/>
    <property type="match status" value="1"/>
</dbReference>
<reference evidence="13" key="1">
    <citation type="submission" date="2021-09" db="EMBL/GenBank/DDBJ databases">
        <authorList>
            <consortium name="AG Swart"/>
            <person name="Singh M."/>
            <person name="Singh A."/>
            <person name="Seah K."/>
            <person name="Emmerich C."/>
        </authorList>
    </citation>
    <scope>NUCLEOTIDE SEQUENCE</scope>
    <source>
        <strain evidence="13">ATCC30299</strain>
    </source>
</reference>
<evidence type="ECO:0000256" key="4">
    <source>
        <dbReference type="ARBA" id="ARBA00022741"/>
    </source>
</evidence>
<keyword evidence="14" id="KW-1185">Reference proteome</keyword>
<dbReference type="InterPro" id="IPR000719">
    <property type="entry name" value="Prot_kinase_dom"/>
</dbReference>
<dbReference type="GO" id="GO:0005524">
    <property type="term" value="F:ATP binding"/>
    <property type="evidence" value="ECO:0007669"/>
    <property type="project" value="UniProtKB-UniRule"/>
</dbReference>
<sequence>MWKLDDFATGRLLGSGGFGKVYLATERASGKDIALKITPKSTLDRHSEILLRREIEIQARINHKSIIRLYGYFQDESMIYIVLEYASRGSLFSYIKEHGPISELDTKFIIKKIAKGIRFLHNLGILHRDLKPENILLSTHLKPKITDFGYSAILPAKSNKRYTMCGTVQFVSPEMASGDGYGREADIWALGMIMYEMLNGSPPAIFVNPNQVLEENKFVYPESWSRECKDLCQKMLSRQNRIGIDEILRHPWFIKIS</sequence>
<evidence type="ECO:0000256" key="6">
    <source>
        <dbReference type="ARBA" id="ARBA00022840"/>
    </source>
</evidence>